<evidence type="ECO:0008006" key="3">
    <source>
        <dbReference type="Google" id="ProtNLM"/>
    </source>
</evidence>
<dbReference type="EMBL" id="BAAAQR010000002">
    <property type="protein sequence ID" value="GAA2139919.1"/>
    <property type="molecule type" value="Genomic_DNA"/>
</dbReference>
<dbReference type="Gene3D" id="3.30.530.20">
    <property type="match status" value="1"/>
</dbReference>
<evidence type="ECO:0000313" key="1">
    <source>
        <dbReference type="EMBL" id="GAA2139919.1"/>
    </source>
</evidence>
<gene>
    <name evidence="1" type="ORF">GCM10009844_09140</name>
</gene>
<comment type="caution">
    <text evidence="1">The sequence shown here is derived from an EMBL/GenBank/DDBJ whole genome shotgun (WGS) entry which is preliminary data.</text>
</comment>
<sequence>MAGSTVRFESRTEIRRPVGVVFERLADLPGYGRWMHRTGLFRRCDVTSADPVGKGTAYVDATRMGTFQGEVTEFVAPSRIAFRETLQWSGTPMMQARPEFSLEGDEEATVVHHVAVGELFGWMRVMKPAAALMAKVERTRTLSSLKRSLESE</sequence>
<proteinExistence type="predicted"/>
<dbReference type="Proteomes" id="UP001501771">
    <property type="component" value="Unassembled WGS sequence"/>
</dbReference>
<evidence type="ECO:0000313" key="2">
    <source>
        <dbReference type="Proteomes" id="UP001501771"/>
    </source>
</evidence>
<organism evidence="1 2">
    <name type="scientific">Nocardioides koreensis</name>
    <dbReference type="NCBI Taxonomy" id="433651"/>
    <lineage>
        <taxon>Bacteria</taxon>
        <taxon>Bacillati</taxon>
        <taxon>Actinomycetota</taxon>
        <taxon>Actinomycetes</taxon>
        <taxon>Propionibacteriales</taxon>
        <taxon>Nocardioidaceae</taxon>
        <taxon>Nocardioides</taxon>
    </lineage>
</organism>
<protein>
    <recommendedName>
        <fullName evidence="3">SRPBCC family protein</fullName>
    </recommendedName>
</protein>
<dbReference type="InterPro" id="IPR019587">
    <property type="entry name" value="Polyketide_cyclase/dehydratase"/>
</dbReference>
<reference evidence="1 2" key="1">
    <citation type="journal article" date="2019" name="Int. J. Syst. Evol. Microbiol.">
        <title>The Global Catalogue of Microorganisms (GCM) 10K type strain sequencing project: providing services to taxonomists for standard genome sequencing and annotation.</title>
        <authorList>
            <consortium name="The Broad Institute Genomics Platform"/>
            <consortium name="The Broad Institute Genome Sequencing Center for Infectious Disease"/>
            <person name="Wu L."/>
            <person name="Ma J."/>
        </authorList>
    </citation>
    <scope>NUCLEOTIDE SEQUENCE [LARGE SCALE GENOMIC DNA]</scope>
    <source>
        <strain evidence="1 2">JCM 16022</strain>
    </source>
</reference>
<keyword evidence="2" id="KW-1185">Reference proteome</keyword>
<accession>A0ABN2ZC15</accession>
<dbReference type="Pfam" id="PF10604">
    <property type="entry name" value="Polyketide_cyc2"/>
    <property type="match status" value="1"/>
</dbReference>
<dbReference type="RefSeq" id="WP_344149182.1">
    <property type="nucleotide sequence ID" value="NZ_BAAAQR010000002.1"/>
</dbReference>
<dbReference type="InterPro" id="IPR023393">
    <property type="entry name" value="START-like_dom_sf"/>
</dbReference>
<name>A0ABN2ZC15_9ACTN</name>
<dbReference type="SUPFAM" id="SSF55961">
    <property type="entry name" value="Bet v1-like"/>
    <property type="match status" value="1"/>
</dbReference>